<evidence type="ECO:0000256" key="1">
    <source>
        <dbReference type="SAM" id="MobiDB-lite"/>
    </source>
</evidence>
<dbReference type="EMBL" id="MU006002">
    <property type="protein sequence ID" value="KAF2858842.1"/>
    <property type="molecule type" value="Genomic_DNA"/>
</dbReference>
<gene>
    <name evidence="2" type="ORF">K470DRAFT_288882</name>
</gene>
<feature type="region of interest" description="Disordered" evidence="1">
    <location>
        <begin position="43"/>
        <end position="131"/>
    </location>
</feature>
<feature type="compositionally biased region" description="Basic and acidic residues" evidence="1">
    <location>
        <begin position="103"/>
        <end position="113"/>
    </location>
</feature>
<keyword evidence="3" id="KW-1185">Reference proteome</keyword>
<name>A0A6A7BUT6_9PEZI</name>
<organism evidence="2 3">
    <name type="scientific">Piedraia hortae CBS 480.64</name>
    <dbReference type="NCBI Taxonomy" id="1314780"/>
    <lineage>
        <taxon>Eukaryota</taxon>
        <taxon>Fungi</taxon>
        <taxon>Dikarya</taxon>
        <taxon>Ascomycota</taxon>
        <taxon>Pezizomycotina</taxon>
        <taxon>Dothideomycetes</taxon>
        <taxon>Dothideomycetidae</taxon>
        <taxon>Capnodiales</taxon>
        <taxon>Piedraiaceae</taxon>
        <taxon>Piedraia</taxon>
    </lineage>
</organism>
<dbReference type="AlphaFoldDB" id="A0A6A7BUT6"/>
<feature type="compositionally biased region" description="Basic and acidic residues" evidence="1">
    <location>
        <begin position="57"/>
        <end position="81"/>
    </location>
</feature>
<proteinExistence type="predicted"/>
<evidence type="ECO:0000313" key="2">
    <source>
        <dbReference type="EMBL" id="KAF2858842.1"/>
    </source>
</evidence>
<sequence>MTELGVIETLSQAFADVDILDYDESMDVGYSAGINVENQMISRHSHESQEGGPNIEGGHDSDMESDIEDRVTVEEKKKAGSWEDEAYGQDRRGDQDEAEAEAEEGHRDEDRNQPHYSCSPRSAPPGPALIAEPEHEYSPFICEIDALFFAFDVSTHHQLYHRVDEGVLEIARTTPDGTISIPSVSKLKRYKNVVPSPEIQRRVPPEAKSFHQISILDSMRMEACKPGMKLVQYSEILKPAPAFSGEGKVVANQMRHGDKWRMERQLLRPVYCLRLREGHQDVWISDVLELCTGENAMFYGCEIHTTRGQSALVVCAIKLTLARPIAPSSEKARLLLPIKEGALDLSE</sequence>
<dbReference type="Proteomes" id="UP000799421">
    <property type="component" value="Unassembled WGS sequence"/>
</dbReference>
<evidence type="ECO:0000313" key="3">
    <source>
        <dbReference type="Proteomes" id="UP000799421"/>
    </source>
</evidence>
<protein>
    <submittedName>
        <fullName evidence="2">Uncharacterized protein</fullName>
    </submittedName>
</protein>
<accession>A0A6A7BUT6</accession>
<reference evidence="2" key="1">
    <citation type="journal article" date="2020" name="Stud. Mycol.">
        <title>101 Dothideomycetes genomes: a test case for predicting lifestyles and emergence of pathogens.</title>
        <authorList>
            <person name="Haridas S."/>
            <person name="Albert R."/>
            <person name="Binder M."/>
            <person name="Bloem J."/>
            <person name="Labutti K."/>
            <person name="Salamov A."/>
            <person name="Andreopoulos B."/>
            <person name="Baker S."/>
            <person name="Barry K."/>
            <person name="Bills G."/>
            <person name="Bluhm B."/>
            <person name="Cannon C."/>
            <person name="Castanera R."/>
            <person name="Culley D."/>
            <person name="Daum C."/>
            <person name="Ezra D."/>
            <person name="Gonzalez J."/>
            <person name="Henrissat B."/>
            <person name="Kuo A."/>
            <person name="Liang C."/>
            <person name="Lipzen A."/>
            <person name="Lutzoni F."/>
            <person name="Magnuson J."/>
            <person name="Mondo S."/>
            <person name="Nolan M."/>
            <person name="Ohm R."/>
            <person name="Pangilinan J."/>
            <person name="Park H.-J."/>
            <person name="Ramirez L."/>
            <person name="Alfaro M."/>
            <person name="Sun H."/>
            <person name="Tritt A."/>
            <person name="Yoshinaga Y."/>
            <person name="Zwiers L.-H."/>
            <person name="Turgeon B."/>
            <person name="Goodwin S."/>
            <person name="Spatafora J."/>
            <person name="Crous P."/>
            <person name="Grigoriev I."/>
        </authorList>
    </citation>
    <scope>NUCLEOTIDE SEQUENCE</scope>
    <source>
        <strain evidence="2">CBS 480.64</strain>
    </source>
</reference>